<keyword evidence="2" id="KW-1185">Reference proteome</keyword>
<evidence type="ECO:0000313" key="1">
    <source>
        <dbReference type="EMBL" id="GKT45549.1"/>
    </source>
</evidence>
<dbReference type="EMBL" id="BQXU01000013">
    <property type="protein sequence ID" value="GKT45549.1"/>
    <property type="molecule type" value="Genomic_DNA"/>
</dbReference>
<name>A0AA37LDT1_9PEZI</name>
<proteinExistence type="predicted"/>
<comment type="caution">
    <text evidence="1">The sequence shown here is derived from an EMBL/GenBank/DDBJ whole genome shotgun (WGS) entry which is preliminary data.</text>
</comment>
<accession>A0AA37LDT1</accession>
<organism evidence="1 2">
    <name type="scientific">Colletotrichum spaethianum</name>
    <dbReference type="NCBI Taxonomy" id="700344"/>
    <lineage>
        <taxon>Eukaryota</taxon>
        <taxon>Fungi</taxon>
        <taxon>Dikarya</taxon>
        <taxon>Ascomycota</taxon>
        <taxon>Pezizomycotina</taxon>
        <taxon>Sordariomycetes</taxon>
        <taxon>Hypocreomycetidae</taxon>
        <taxon>Glomerellales</taxon>
        <taxon>Glomerellaceae</taxon>
        <taxon>Colletotrichum</taxon>
        <taxon>Colletotrichum spaethianum species complex</taxon>
    </lineage>
</organism>
<dbReference type="GeneID" id="73326532"/>
<dbReference type="AlphaFoldDB" id="A0AA37LDT1"/>
<protein>
    <submittedName>
        <fullName evidence="1">Uncharacterized protein</fullName>
    </submittedName>
</protein>
<dbReference type="RefSeq" id="XP_049127899.1">
    <property type="nucleotide sequence ID" value="XM_049271942.1"/>
</dbReference>
<dbReference type="Proteomes" id="UP001055115">
    <property type="component" value="Unassembled WGS sequence"/>
</dbReference>
<sequence>MPSSTEKSNDRTGLPDTEADVTKTALWAMPKDPSLLSVVDQIIINNLEGICKQNSFIMKLLLQLDEHNVLPAKTTKSKKRAIQQEAGEESDAQDADEHVACFRAKYESVLFDAYKSFIESTGKTPYVKRGSTNNLLHDASDFQTFLINQDCSKFFTKWSVDRE</sequence>
<reference evidence="1 2" key="1">
    <citation type="submission" date="2022-03" db="EMBL/GenBank/DDBJ databases">
        <title>Genome data of Colletotrichum spp.</title>
        <authorList>
            <person name="Utami Y.D."/>
            <person name="Hiruma K."/>
        </authorList>
    </citation>
    <scope>NUCLEOTIDE SEQUENCE [LARGE SCALE GENOMIC DNA]</scope>
    <source>
        <strain evidence="1 2">MAFF 239500</strain>
    </source>
</reference>
<evidence type="ECO:0000313" key="2">
    <source>
        <dbReference type="Proteomes" id="UP001055115"/>
    </source>
</evidence>
<gene>
    <name evidence="1" type="ORF">ColSpa_05730</name>
</gene>